<name>A0A7W8CX01_9FIRM</name>
<dbReference type="AlphaFoldDB" id="A0A7W8CX01"/>
<dbReference type="SUPFAM" id="SSF52151">
    <property type="entry name" value="FabD/lysophospholipase-like"/>
    <property type="match status" value="1"/>
</dbReference>
<dbReference type="Pfam" id="PF19890">
    <property type="entry name" value="DUF6363"/>
    <property type="match status" value="1"/>
</dbReference>
<evidence type="ECO:0000259" key="5">
    <source>
        <dbReference type="PROSITE" id="PS51635"/>
    </source>
</evidence>
<dbReference type="Proteomes" id="UP000539953">
    <property type="component" value="Unassembled WGS sequence"/>
</dbReference>
<dbReference type="GO" id="GO:0016042">
    <property type="term" value="P:lipid catabolic process"/>
    <property type="evidence" value="ECO:0007669"/>
    <property type="project" value="UniProtKB-UniRule"/>
</dbReference>
<dbReference type="InterPro" id="IPR037483">
    <property type="entry name" value="YjjU-like"/>
</dbReference>
<dbReference type="InterPro" id="IPR050301">
    <property type="entry name" value="NTE"/>
</dbReference>
<proteinExistence type="predicted"/>
<reference evidence="6 7" key="1">
    <citation type="submission" date="2020-08" db="EMBL/GenBank/DDBJ databases">
        <title>Genomic Encyclopedia of Type Strains, Phase IV (KMG-IV): sequencing the most valuable type-strain genomes for metagenomic binning, comparative biology and taxonomic classification.</title>
        <authorList>
            <person name="Goeker M."/>
        </authorList>
    </citation>
    <scope>NUCLEOTIDE SEQUENCE [LARGE SCALE GENOMIC DNA]</scope>
    <source>
        <strain evidence="6 7">DSM 25799</strain>
    </source>
</reference>
<evidence type="ECO:0000256" key="4">
    <source>
        <dbReference type="PROSITE-ProRule" id="PRU01161"/>
    </source>
</evidence>
<evidence type="ECO:0000256" key="1">
    <source>
        <dbReference type="ARBA" id="ARBA00022801"/>
    </source>
</evidence>
<dbReference type="GO" id="GO:0016787">
    <property type="term" value="F:hydrolase activity"/>
    <property type="evidence" value="ECO:0007669"/>
    <property type="project" value="UniProtKB-UniRule"/>
</dbReference>
<evidence type="ECO:0000256" key="2">
    <source>
        <dbReference type="ARBA" id="ARBA00022963"/>
    </source>
</evidence>
<dbReference type="RefSeq" id="WP_183327252.1">
    <property type="nucleotide sequence ID" value="NZ_JACHHK010000002.1"/>
</dbReference>
<dbReference type="PANTHER" id="PTHR14226">
    <property type="entry name" value="NEUROPATHY TARGET ESTERASE/SWISS CHEESE D.MELANOGASTER"/>
    <property type="match status" value="1"/>
</dbReference>
<organism evidence="6 7">
    <name type="scientific">Catenisphaera adipataccumulans</name>
    <dbReference type="NCBI Taxonomy" id="700500"/>
    <lineage>
        <taxon>Bacteria</taxon>
        <taxon>Bacillati</taxon>
        <taxon>Bacillota</taxon>
        <taxon>Erysipelotrichia</taxon>
        <taxon>Erysipelotrichales</taxon>
        <taxon>Erysipelotrichaceae</taxon>
        <taxon>Catenisphaera</taxon>
    </lineage>
</organism>
<gene>
    <name evidence="6" type="ORF">HNQ47_000523</name>
</gene>
<keyword evidence="1 4" id="KW-0378">Hydrolase</keyword>
<feature type="domain" description="PNPLA" evidence="5">
    <location>
        <begin position="5"/>
        <end position="172"/>
    </location>
</feature>
<evidence type="ECO:0000313" key="7">
    <source>
        <dbReference type="Proteomes" id="UP000539953"/>
    </source>
</evidence>
<comment type="caution">
    <text evidence="4">Lacks conserved residue(s) required for the propagation of feature annotation.</text>
</comment>
<evidence type="ECO:0000313" key="6">
    <source>
        <dbReference type="EMBL" id="MBB5182504.1"/>
    </source>
</evidence>
<feature type="active site" description="Nucleophile" evidence="4">
    <location>
        <position position="38"/>
    </location>
</feature>
<dbReference type="EMBL" id="JACHHK010000002">
    <property type="protein sequence ID" value="MBB5182504.1"/>
    <property type="molecule type" value="Genomic_DNA"/>
</dbReference>
<dbReference type="InterPro" id="IPR045943">
    <property type="entry name" value="DUF6363"/>
</dbReference>
<feature type="active site" description="Proton acceptor" evidence="4">
    <location>
        <position position="159"/>
    </location>
</feature>
<keyword evidence="7" id="KW-1185">Reference proteome</keyword>
<feature type="short sequence motif" description="DGA/G" evidence="4">
    <location>
        <begin position="159"/>
        <end position="161"/>
    </location>
</feature>
<keyword evidence="3 4" id="KW-0443">Lipid metabolism</keyword>
<sequence length="282" mass="32281">MRKGLILEGGAMRGLFSAGVMDVMMENGIDFDGAIGVSAGAAFGCNYKSKQIGRTIRYNIRFADEWRYCSWRSWLLTGDLYGADFCYKELPAHLDVFDFQTFRKNPMEFYVVCTDAHTAKPVYHKLVKGTEQDLDWIRASASMPVVSHPVHIDGYDLLDGGISDSVPAHYFESIGYRKNVIILTQPAAYVKEPQDHQKLLKHALHNYPEVFKKLEHRHVAYNQTMAYIRQLEQTGQAFVVRPPRPLQIGSIEHDPEEMKRVYKIGKAEGKRQVEKMKQFLSE</sequence>
<dbReference type="PANTHER" id="PTHR14226:SF25">
    <property type="entry name" value="PHOSPHOESTERASE"/>
    <property type="match status" value="1"/>
</dbReference>
<comment type="caution">
    <text evidence="6">The sequence shown here is derived from an EMBL/GenBank/DDBJ whole genome shotgun (WGS) entry which is preliminary data.</text>
</comment>
<accession>A0A7W8CX01</accession>
<dbReference type="Gene3D" id="3.40.1090.10">
    <property type="entry name" value="Cytosolic phospholipase A2 catalytic domain"/>
    <property type="match status" value="2"/>
</dbReference>
<dbReference type="PROSITE" id="PS51635">
    <property type="entry name" value="PNPLA"/>
    <property type="match status" value="1"/>
</dbReference>
<dbReference type="InterPro" id="IPR002641">
    <property type="entry name" value="PNPLA_dom"/>
</dbReference>
<dbReference type="Pfam" id="PF01734">
    <property type="entry name" value="Patatin"/>
    <property type="match status" value="1"/>
</dbReference>
<evidence type="ECO:0000256" key="3">
    <source>
        <dbReference type="ARBA" id="ARBA00023098"/>
    </source>
</evidence>
<keyword evidence="2 4" id="KW-0442">Lipid degradation</keyword>
<feature type="short sequence motif" description="GXSXG" evidence="4">
    <location>
        <begin position="36"/>
        <end position="40"/>
    </location>
</feature>
<protein>
    <submittedName>
        <fullName evidence="6">Putative patatin/cPLA2 family phospholipase</fullName>
    </submittedName>
</protein>
<dbReference type="CDD" id="cd07208">
    <property type="entry name" value="Pat_hypo_Ecoli_yjju_like"/>
    <property type="match status" value="1"/>
</dbReference>
<dbReference type="InterPro" id="IPR016035">
    <property type="entry name" value="Acyl_Trfase/lysoPLipase"/>
</dbReference>